<evidence type="ECO:0000313" key="3">
    <source>
        <dbReference type="EMBL" id="SVD38080.1"/>
    </source>
</evidence>
<accession>A0A382UV43</accession>
<evidence type="ECO:0000256" key="1">
    <source>
        <dbReference type="ARBA" id="ARBA00006484"/>
    </source>
</evidence>
<dbReference type="PRINTS" id="PR00080">
    <property type="entry name" value="SDRFAMILY"/>
</dbReference>
<protein>
    <recommendedName>
        <fullName evidence="4">Oxidoreductase</fullName>
    </recommendedName>
</protein>
<dbReference type="PANTHER" id="PTHR43639:SF1">
    <property type="entry name" value="SHORT-CHAIN DEHYDROGENASE_REDUCTASE FAMILY PROTEIN"/>
    <property type="match status" value="1"/>
</dbReference>
<dbReference type="InterPro" id="IPR002347">
    <property type="entry name" value="SDR_fam"/>
</dbReference>
<proteinExistence type="inferred from homology"/>
<dbReference type="InterPro" id="IPR036291">
    <property type="entry name" value="NAD(P)-bd_dom_sf"/>
</dbReference>
<name>A0A382UV43_9ZZZZ</name>
<organism evidence="3">
    <name type="scientific">marine metagenome</name>
    <dbReference type="NCBI Taxonomy" id="408172"/>
    <lineage>
        <taxon>unclassified sequences</taxon>
        <taxon>metagenomes</taxon>
        <taxon>ecological metagenomes</taxon>
    </lineage>
</organism>
<gene>
    <name evidence="3" type="ORF">METZ01_LOCUS390934</name>
</gene>
<dbReference type="AlphaFoldDB" id="A0A382UV43"/>
<reference evidence="3" key="1">
    <citation type="submission" date="2018-05" db="EMBL/GenBank/DDBJ databases">
        <authorList>
            <person name="Lanie J.A."/>
            <person name="Ng W.-L."/>
            <person name="Kazmierczak K.M."/>
            <person name="Andrzejewski T.M."/>
            <person name="Davidsen T.M."/>
            <person name="Wayne K.J."/>
            <person name="Tettelin H."/>
            <person name="Glass J.I."/>
            <person name="Rusch D."/>
            <person name="Podicherti R."/>
            <person name="Tsui H.-C.T."/>
            <person name="Winkler M.E."/>
        </authorList>
    </citation>
    <scope>NUCLEOTIDE SEQUENCE</scope>
</reference>
<dbReference type="CDD" id="cd05233">
    <property type="entry name" value="SDR_c"/>
    <property type="match status" value="1"/>
</dbReference>
<dbReference type="FunFam" id="3.40.50.720:FF:000084">
    <property type="entry name" value="Short-chain dehydrogenase reductase"/>
    <property type="match status" value="1"/>
</dbReference>
<evidence type="ECO:0000256" key="2">
    <source>
        <dbReference type="ARBA" id="ARBA00023002"/>
    </source>
</evidence>
<feature type="non-terminal residue" evidence="3">
    <location>
        <position position="1"/>
    </location>
</feature>
<comment type="similarity">
    <text evidence="1">Belongs to the short-chain dehydrogenases/reductases (SDR) family.</text>
</comment>
<sequence length="254" mass="27130">KMTALNSMKNKRVLVTGSSRGIGFFIAERFSKEGSRVVINSRNKEELENASQNLNNTIFLSGDLSDPKSATNLINETVEKLGGLDILICNVGGGASVAPGLESYNEWQRIFALDVWSTTNAVEAAKPFLVETKGNIVCISSICGQETILGAPVTYTAAKAALNAYVKAISRPLGEEGIRINAVAPGNILFEGSVWDKKMKQDPKTVEKLLSDDIPLSRLGSPEEVAALVVFLASSDADFITGSIFSIDGGQTRS</sequence>
<evidence type="ECO:0008006" key="4">
    <source>
        <dbReference type="Google" id="ProtNLM"/>
    </source>
</evidence>
<dbReference type="SUPFAM" id="SSF51735">
    <property type="entry name" value="NAD(P)-binding Rossmann-fold domains"/>
    <property type="match status" value="1"/>
</dbReference>
<dbReference type="EMBL" id="UINC01147014">
    <property type="protein sequence ID" value="SVD38080.1"/>
    <property type="molecule type" value="Genomic_DNA"/>
</dbReference>
<dbReference type="PRINTS" id="PR00081">
    <property type="entry name" value="GDHRDH"/>
</dbReference>
<dbReference type="Gene3D" id="3.40.50.720">
    <property type="entry name" value="NAD(P)-binding Rossmann-like Domain"/>
    <property type="match status" value="1"/>
</dbReference>
<dbReference type="Pfam" id="PF13561">
    <property type="entry name" value="adh_short_C2"/>
    <property type="match status" value="1"/>
</dbReference>
<keyword evidence="2" id="KW-0560">Oxidoreductase</keyword>
<dbReference type="GO" id="GO:0016491">
    <property type="term" value="F:oxidoreductase activity"/>
    <property type="evidence" value="ECO:0007669"/>
    <property type="project" value="UniProtKB-KW"/>
</dbReference>
<dbReference type="PANTHER" id="PTHR43639">
    <property type="entry name" value="OXIDOREDUCTASE, SHORT-CHAIN DEHYDROGENASE/REDUCTASE FAMILY (AFU_ORTHOLOGUE AFUA_5G02870)"/>
    <property type="match status" value="1"/>
</dbReference>